<dbReference type="InterPro" id="IPR036291">
    <property type="entry name" value="NAD(P)-bd_dom_sf"/>
</dbReference>
<sequence>MKVFVTGATGYIGGSLVRALVARGDSVSGLARDPVGQAAVEAMGARPVAGSLADWSLLIAEAKAHDAVIEAASADDPYGVSAFLTALEGSGKTLIRTSGTSIVGDMAAGRHDAPTVTEESFVGPRFEKAGRHAIDRAVMAAAADKVRGIVVCPSMIYGEGSGPKPESVQVPELILLAKQSGVARHLGPGENIWSHVQIDDLVALYLLALDGAEPGDFFFAAQGEARLRDIAVAIGRMLRLGDRTEPLDLNEAVQRWGPSGAHYTFGSNSRVSAARARERLGWSPSRPGLIEEIESGYYARRHASGPATG</sequence>
<dbReference type="PANTHER" id="PTHR48079:SF6">
    <property type="entry name" value="NAD(P)-BINDING DOMAIN-CONTAINING PROTEIN-RELATED"/>
    <property type="match status" value="1"/>
</dbReference>
<dbReference type="InterPro" id="IPR001509">
    <property type="entry name" value="Epimerase_deHydtase"/>
</dbReference>
<organism evidence="2 3">
    <name type="scientific">Tistlia consotensis USBA 355</name>
    <dbReference type="NCBI Taxonomy" id="560819"/>
    <lineage>
        <taxon>Bacteria</taxon>
        <taxon>Pseudomonadati</taxon>
        <taxon>Pseudomonadota</taxon>
        <taxon>Alphaproteobacteria</taxon>
        <taxon>Rhodospirillales</taxon>
        <taxon>Rhodovibrionaceae</taxon>
        <taxon>Tistlia</taxon>
    </lineage>
</organism>
<dbReference type="EMBL" id="FWZX01000003">
    <property type="protein sequence ID" value="SMF02403.1"/>
    <property type="molecule type" value="Genomic_DNA"/>
</dbReference>
<dbReference type="GO" id="GO:0004029">
    <property type="term" value="F:aldehyde dehydrogenase (NAD+) activity"/>
    <property type="evidence" value="ECO:0007669"/>
    <property type="project" value="TreeGrafter"/>
</dbReference>
<dbReference type="AlphaFoldDB" id="A0A1Y6BCJ9"/>
<dbReference type="InterPro" id="IPR051783">
    <property type="entry name" value="NAD(P)-dependent_oxidoreduct"/>
</dbReference>
<proteinExistence type="predicted"/>
<dbReference type="SUPFAM" id="SSF51735">
    <property type="entry name" value="NAD(P)-binding Rossmann-fold domains"/>
    <property type="match status" value="1"/>
</dbReference>
<dbReference type="Proteomes" id="UP000192917">
    <property type="component" value="Unassembled WGS sequence"/>
</dbReference>
<evidence type="ECO:0000313" key="2">
    <source>
        <dbReference type="EMBL" id="SMF02403.1"/>
    </source>
</evidence>
<dbReference type="Gene3D" id="3.40.50.720">
    <property type="entry name" value="NAD(P)-binding Rossmann-like Domain"/>
    <property type="match status" value="1"/>
</dbReference>
<dbReference type="GO" id="GO:0005737">
    <property type="term" value="C:cytoplasm"/>
    <property type="evidence" value="ECO:0007669"/>
    <property type="project" value="TreeGrafter"/>
</dbReference>
<evidence type="ECO:0000259" key="1">
    <source>
        <dbReference type="Pfam" id="PF01370"/>
    </source>
</evidence>
<accession>A0A1Y6BCJ9</accession>
<keyword evidence="3" id="KW-1185">Reference proteome</keyword>
<dbReference type="PANTHER" id="PTHR48079">
    <property type="entry name" value="PROTEIN YEEZ"/>
    <property type="match status" value="1"/>
</dbReference>
<gene>
    <name evidence="2" type="ORF">SAMN05428998_10351</name>
</gene>
<dbReference type="STRING" id="560819.SAMN05428998_10351"/>
<protein>
    <submittedName>
        <fullName evidence="2">Nucleoside-diphosphate-sugar epimerase</fullName>
    </submittedName>
</protein>
<dbReference type="RefSeq" id="WP_085121505.1">
    <property type="nucleotide sequence ID" value="NZ_FWZX01000003.1"/>
</dbReference>
<reference evidence="2 3" key="1">
    <citation type="submission" date="2017-04" db="EMBL/GenBank/DDBJ databases">
        <authorList>
            <person name="Afonso C.L."/>
            <person name="Miller P.J."/>
            <person name="Scott M.A."/>
            <person name="Spackman E."/>
            <person name="Goraichik I."/>
            <person name="Dimitrov K.M."/>
            <person name="Suarez D.L."/>
            <person name="Swayne D.E."/>
        </authorList>
    </citation>
    <scope>NUCLEOTIDE SEQUENCE [LARGE SCALE GENOMIC DNA]</scope>
    <source>
        <strain evidence="2 3">USBA 355</strain>
    </source>
</reference>
<name>A0A1Y6BCJ9_9PROT</name>
<evidence type="ECO:0000313" key="3">
    <source>
        <dbReference type="Proteomes" id="UP000192917"/>
    </source>
</evidence>
<dbReference type="Pfam" id="PF01370">
    <property type="entry name" value="Epimerase"/>
    <property type="match status" value="1"/>
</dbReference>
<feature type="domain" description="NAD-dependent epimerase/dehydratase" evidence="1">
    <location>
        <begin position="3"/>
        <end position="211"/>
    </location>
</feature>